<feature type="region of interest" description="Disordered" evidence="1">
    <location>
        <begin position="1"/>
        <end position="30"/>
    </location>
</feature>
<dbReference type="Proteomes" id="UP001165121">
    <property type="component" value="Unassembled WGS sequence"/>
</dbReference>
<feature type="compositionally biased region" description="Basic and acidic residues" evidence="1">
    <location>
        <begin position="115"/>
        <end position="131"/>
    </location>
</feature>
<dbReference type="AlphaFoldDB" id="A0A9W6XJ21"/>
<dbReference type="EMBL" id="BSXT01001172">
    <property type="protein sequence ID" value="GMF39469.1"/>
    <property type="molecule type" value="Genomic_DNA"/>
</dbReference>
<comment type="caution">
    <text evidence="2">The sequence shown here is derived from an EMBL/GenBank/DDBJ whole genome shotgun (WGS) entry which is preliminary data.</text>
</comment>
<sequence>MAAEAATIDVEEEDATQTTASGSTKGYGESEVRRLSVDPLLRRRSSSTLGLVADVDVTELSLLDVLTQAATDILASIPAQRCIVYIYDKRANLLRPQVLVDCNDKDSADDEPEEDKPKEPTGGETITEKAPDNTSSTSGGESEGEDVAKTPVVSFPPVVGMVSSCFLQRRCLKMQEPNPVGTNERNESVDWRLKLTVLFARPAASHLSP</sequence>
<dbReference type="OrthoDB" id="121786at2759"/>
<feature type="region of interest" description="Disordered" evidence="1">
    <location>
        <begin position="104"/>
        <end position="148"/>
    </location>
</feature>
<accession>A0A9W6XJ21</accession>
<gene>
    <name evidence="2" type="ORF">Pfra01_001172800</name>
</gene>
<reference evidence="2" key="1">
    <citation type="submission" date="2023-04" db="EMBL/GenBank/DDBJ databases">
        <title>Phytophthora fragariaefolia NBRC 109709.</title>
        <authorList>
            <person name="Ichikawa N."/>
            <person name="Sato H."/>
            <person name="Tonouchi N."/>
        </authorList>
    </citation>
    <scope>NUCLEOTIDE SEQUENCE</scope>
    <source>
        <strain evidence="2">NBRC 109709</strain>
    </source>
</reference>
<organism evidence="2 3">
    <name type="scientific">Phytophthora fragariaefolia</name>
    <dbReference type="NCBI Taxonomy" id="1490495"/>
    <lineage>
        <taxon>Eukaryota</taxon>
        <taxon>Sar</taxon>
        <taxon>Stramenopiles</taxon>
        <taxon>Oomycota</taxon>
        <taxon>Peronosporomycetes</taxon>
        <taxon>Peronosporales</taxon>
        <taxon>Peronosporaceae</taxon>
        <taxon>Phytophthora</taxon>
    </lineage>
</organism>
<evidence type="ECO:0000313" key="2">
    <source>
        <dbReference type="EMBL" id="GMF39469.1"/>
    </source>
</evidence>
<keyword evidence="3" id="KW-1185">Reference proteome</keyword>
<proteinExistence type="predicted"/>
<evidence type="ECO:0000256" key="1">
    <source>
        <dbReference type="SAM" id="MobiDB-lite"/>
    </source>
</evidence>
<evidence type="ECO:0000313" key="3">
    <source>
        <dbReference type="Proteomes" id="UP001165121"/>
    </source>
</evidence>
<protein>
    <submittedName>
        <fullName evidence="2">Unnamed protein product</fullName>
    </submittedName>
</protein>
<name>A0A9W6XJ21_9STRA</name>